<feature type="transmembrane region" description="Helical" evidence="1">
    <location>
        <begin position="350"/>
        <end position="370"/>
    </location>
</feature>
<accession>A0A917NCQ4</accession>
<reference evidence="2" key="1">
    <citation type="journal article" date="2014" name="Int. J. Syst. Evol. Microbiol.">
        <title>Complete genome sequence of Corynebacterium casei LMG S-19264T (=DSM 44701T), isolated from a smear-ripened cheese.</title>
        <authorList>
            <consortium name="US DOE Joint Genome Institute (JGI-PGF)"/>
            <person name="Walter F."/>
            <person name="Albersmeier A."/>
            <person name="Kalinowski J."/>
            <person name="Ruckert C."/>
        </authorList>
    </citation>
    <scope>NUCLEOTIDE SEQUENCE</scope>
    <source>
        <strain evidence="2">JCM 13919</strain>
    </source>
</reference>
<keyword evidence="3" id="KW-1185">Reference proteome</keyword>
<dbReference type="EMBL" id="BMOB01000006">
    <property type="protein sequence ID" value="GGI87639.1"/>
    <property type="molecule type" value="Genomic_DNA"/>
</dbReference>
<keyword evidence="1" id="KW-1133">Transmembrane helix</keyword>
<proteinExistence type="predicted"/>
<feature type="transmembrane region" description="Helical" evidence="1">
    <location>
        <begin position="376"/>
        <end position="396"/>
    </location>
</feature>
<evidence type="ECO:0000313" key="2">
    <source>
        <dbReference type="EMBL" id="GGI87639.1"/>
    </source>
</evidence>
<dbReference type="RefSeq" id="WP_165481155.1">
    <property type="nucleotide sequence ID" value="NZ_BMOB01000006.1"/>
</dbReference>
<evidence type="ECO:0008006" key="4">
    <source>
        <dbReference type="Google" id="ProtNLM"/>
    </source>
</evidence>
<evidence type="ECO:0000256" key="1">
    <source>
        <dbReference type="SAM" id="Phobius"/>
    </source>
</evidence>
<reference evidence="2" key="2">
    <citation type="submission" date="2020-09" db="EMBL/GenBank/DDBJ databases">
        <authorList>
            <person name="Sun Q."/>
            <person name="Ohkuma M."/>
        </authorList>
    </citation>
    <scope>NUCLEOTIDE SEQUENCE</scope>
    <source>
        <strain evidence="2">JCM 13919</strain>
    </source>
</reference>
<organism evidence="2 3">
    <name type="scientific">Legionella impletisoli</name>
    <dbReference type="NCBI Taxonomy" id="343510"/>
    <lineage>
        <taxon>Bacteria</taxon>
        <taxon>Pseudomonadati</taxon>
        <taxon>Pseudomonadota</taxon>
        <taxon>Gammaproteobacteria</taxon>
        <taxon>Legionellales</taxon>
        <taxon>Legionellaceae</taxon>
        <taxon>Legionella</taxon>
    </lineage>
</organism>
<gene>
    <name evidence="2" type="ORF">GCM10007966_15490</name>
</gene>
<comment type="caution">
    <text evidence="2">The sequence shown here is derived from an EMBL/GenBank/DDBJ whole genome shotgun (WGS) entry which is preliminary data.</text>
</comment>
<sequence>MHNVNIFIRTIIAMALIFERINQPELMLPERVSRGSNVWVFSENLAEKKIEFFKIAVRNYAVLNLEYNLFCTQLAHDLVHQHDPIIRCRQVETALALAELLLILNRDYLDVPREILRLQQEQALYQAFLKQYGYQFKALSLTPSKTPDWGIDRRAHDTTVELNWLRLMTIRSRRLLVSLAPLTGELSSYRAWIAQIDRYFNPFLLHLAWIFFTPRLLVNLTMTLKHVIPGFWMSEKEKTLGWQVRLSAQWHKRWFEFANDIAWLVSGLINCFILTGVLAPFAIYVSVALQAYDVVMASLRMVDESSRLKKLYNQYELLLKADGISDDEQKEIKAYLNQLQQKISNEQKRLWLGVINTSVLLLAITFAIPAFAFNPIIPILGAAIAVSMTIACYIATKALENNKPHMDTNPLMRNLSLLTQHGFFSSSPKEPMCILTSEPSPRIANPTPSDHTL</sequence>
<keyword evidence="1" id="KW-0472">Membrane</keyword>
<feature type="transmembrane region" description="Helical" evidence="1">
    <location>
        <begin position="254"/>
        <end position="275"/>
    </location>
</feature>
<dbReference type="AlphaFoldDB" id="A0A917NCQ4"/>
<name>A0A917NCQ4_9GAMM</name>
<protein>
    <recommendedName>
        <fullName evidence="4">Coiled-coil protein</fullName>
    </recommendedName>
</protein>
<dbReference type="Proteomes" id="UP000630149">
    <property type="component" value="Unassembled WGS sequence"/>
</dbReference>
<feature type="transmembrane region" description="Helical" evidence="1">
    <location>
        <begin position="199"/>
        <end position="218"/>
    </location>
</feature>
<keyword evidence="1" id="KW-0812">Transmembrane</keyword>
<evidence type="ECO:0000313" key="3">
    <source>
        <dbReference type="Proteomes" id="UP000630149"/>
    </source>
</evidence>